<reference evidence="2 3" key="1">
    <citation type="submission" date="2024-05" db="EMBL/GenBank/DDBJ databases">
        <title>Genome sequencing and assembly of Indian major carp, Cirrhinus mrigala (Hamilton, 1822).</title>
        <authorList>
            <person name="Mohindra V."/>
            <person name="Chowdhury L.M."/>
            <person name="Lal K."/>
            <person name="Jena J.K."/>
        </authorList>
    </citation>
    <scope>NUCLEOTIDE SEQUENCE [LARGE SCALE GENOMIC DNA]</scope>
    <source>
        <strain evidence="2">CM1030</strain>
        <tissue evidence="2">Blood</tissue>
    </source>
</reference>
<dbReference type="InterPro" id="IPR036116">
    <property type="entry name" value="FN3_sf"/>
</dbReference>
<feature type="non-terminal residue" evidence="2">
    <location>
        <position position="91"/>
    </location>
</feature>
<comment type="caution">
    <text evidence="2">The sequence shown here is derived from an EMBL/GenBank/DDBJ whole genome shotgun (WGS) entry which is preliminary data.</text>
</comment>
<evidence type="ECO:0000259" key="1">
    <source>
        <dbReference type="PROSITE" id="PS50853"/>
    </source>
</evidence>
<dbReference type="CDD" id="cd00063">
    <property type="entry name" value="FN3"/>
    <property type="match status" value="1"/>
</dbReference>
<protein>
    <recommendedName>
        <fullName evidence="1">Fibronectin type-III domain-containing protein</fullName>
    </recommendedName>
</protein>
<dbReference type="InterPro" id="IPR013783">
    <property type="entry name" value="Ig-like_fold"/>
</dbReference>
<dbReference type="EMBL" id="JAMKFB020000005">
    <property type="protein sequence ID" value="KAL0194164.1"/>
    <property type="molecule type" value="Genomic_DNA"/>
</dbReference>
<proteinExistence type="predicted"/>
<evidence type="ECO:0000313" key="2">
    <source>
        <dbReference type="EMBL" id="KAL0194164.1"/>
    </source>
</evidence>
<dbReference type="Pfam" id="PF00041">
    <property type="entry name" value="fn3"/>
    <property type="match status" value="1"/>
</dbReference>
<dbReference type="Gene3D" id="2.60.40.10">
    <property type="entry name" value="Immunoglobulins"/>
    <property type="match status" value="1"/>
</dbReference>
<organism evidence="2 3">
    <name type="scientific">Cirrhinus mrigala</name>
    <name type="common">Mrigala</name>
    <dbReference type="NCBI Taxonomy" id="683832"/>
    <lineage>
        <taxon>Eukaryota</taxon>
        <taxon>Metazoa</taxon>
        <taxon>Chordata</taxon>
        <taxon>Craniata</taxon>
        <taxon>Vertebrata</taxon>
        <taxon>Euteleostomi</taxon>
        <taxon>Actinopterygii</taxon>
        <taxon>Neopterygii</taxon>
        <taxon>Teleostei</taxon>
        <taxon>Ostariophysi</taxon>
        <taxon>Cypriniformes</taxon>
        <taxon>Cyprinidae</taxon>
        <taxon>Labeoninae</taxon>
        <taxon>Labeonini</taxon>
        <taxon>Cirrhinus</taxon>
    </lineage>
</organism>
<dbReference type="AlphaFoldDB" id="A0ABD0R6K5"/>
<dbReference type="SUPFAM" id="SSF49265">
    <property type="entry name" value="Fibronectin type III"/>
    <property type="match status" value="1"/>
</dbReference>
<keyword evidence="3" id="KW-1185">Reference proteome</keyword>
<evidence type="ECO:0000313" key="3">
    <source>
        <dbReference type="Proteomes" id="UP001529510"/>
    </source>
</evidence>
<accession>A0ABD0R6K5</accession>
<dbReference type="InterPro" id="IPR003961">
    <property type="entry name" value="FN3_dom"/>
</dbReference>
<dbReference type="Proteomes" id="UP001529510">
    <property type="component" value="Unassembled WGS sequence"/>
</dbReference>
<name>A0ABD0R6K5_CIRMR</name>
<gene>
    <name evidence="2" type="ORF">M9458_012460</name>
</gene>
<feature type="non-terminal residue" evidence="2">
    <location>
        <position position="1"/>
    </location>
</feature>
<dbReference type="PROSITE" id="PS50853">
    <property type="entry name" value="FN3"/>
    <property type="match status" value="1"/>
</dbReference>
<sequence>SDDNVISFVSLDNSETPFSGSGYEDPAGTLTVSNVTSDGFDLAWESNKHVGYDSYTVELKDFSGKWKEEVHLHAEVNDTKIRGLKASTEYQ</sequence>
<feature type="domain" description="Fibronectin type-III" evidence="1">
    <location>
        <begin position="26"/>
        <end position="91"/>
    </location>
</feature>